<name>A0AA88ZTD0_CLONO</name>
<dbReference type="Proteomes" id="UP000030016">
    <property type="component" value="Unassembled WGS sequence"/>
</dbReference>
<proteinExistence type="predicted"/>
<evidence type="ECO:0008006" key="3">
    <source>
        <dbReference type="Google" id="ProtNLM"/>
    </source>
</evidence>
<gene>
    <name evidence="1" type="ORF">Z969_09510</name>
</gene>
<dbReference type="AlphaFoldDB" id="A0AA88ZTD0"/>
<evidence type="ECO:0000313" key="1">
    <source>
        <dbReference type="EMBL" id="KGN00748.1"/>
    </source>
</evidence>
<dbReference type="EMBL" id="JDRX01000030">
    <property type="protein sequence ID" value="KGN00748.1"/>
    <property type="molecule type" value="Genomic_DNA"/>
</dbReference>
<protein>
    <recommendedName>
        <fullName evidence="3">RNA polymerase sigma-70 region 4 domain-containing protein</fullName>
    </recommendedName>
</protein>
<organism evidence="1 2">
    <name type="scientific">Clostridium novyi A str. 4570</name>
    <dbReference type="NCBI Taxonomy" id="1444290"/>
    <lineage>
        <taxon>Bacteria</taxon>
        <taxon>Bacillati</taxon>
        <taxon>Bacillota</taxon>
        <taxon>Clostridia</taxon>
        <taxon>Eubacteriales</taxon>
        <taxon>Clostridiaceae</taxon>
        <taxon>Clostridium</taxon>
    </lineage>
</organism>
<dbReference type="SUPFAM" id="SSF88659">
    <property type="entry name" value="Sigma3 and sigma4 domains of RNA polymerase sigma factors"/>
    <property type="match status" value="1"/>
</dbReference>
<comment type="caution">
    <text evidence="1">The sequence shown here is derived from an EMBL/GenBank/DDBJ whole genome shotgun (WGS) entry which is preliminary data.</text>
</comment>
<dbReference type="RefSeq" id="WP_039250674.1">
    <property type="nucleotide sequence ID" value="NZ_JDRX01000030.1"/>
</dbReference>
<dbReference type="InterPro" id="IPR013324">
    <property type="entry name" value="RNA_pol_sigma_r3/r4-like"/>
</dbReference>
<accession>A0AA88ZTD0</accession>
<sequence>MNYSEVKNMLYNYKYLKIKLNDINLILNSNIDIGIDKEKLRSIKPIIENKLQIINNAIDVLDPKEKELVDYIFFNKGKNRHFAIKNNIDESTVGRRKRKIINKLTTLITQ</sequence>
<reference evidence="1 2" key="1">
    <citation type="submission" date="2014-01" db="EMBL/GenBank/DDBJ databases">
        <title>Plasmidome dynamics in the species complex Clostridium novyi sensu lato converts strains of independent lineages into distinctly different pathogens.</title>
        <authorList>
            <person name="Skarin H."/>
            <person name="Segerman B."/>
        </authorList>
    </citation>
    <scope>NUCLEOTIDE SEQUENCE [LARGE SCALE GENOMIC DNA]</scope>
    <source>
        <strain evidence="1 2">4570</strain>
    </source>
</reference>
<evidence type="ECO:0000313" key="2">
    <source>
        <dbReference type="Proteomes" id="UP000030016"/>
    </source>
</evidence>